<sequence length="594" mass="61806">MSSIESSSAAGLALGRATPVLAEASIPDGRRVNEFAATRLVAGGLGLACLSPYLAWRGTSSAVDAVLALGLVAPLGAAYLAAQTRRLDLAYAVAAAGIAALVSCVFSGGGALAWPAAIWLAAQPLEALAAGERRNALAAGLVSALACLLLAGGAGAALSVQPQAAPAGIALLFLIAGTMLEGGLRFVRPAPDAAPAPVEAGEEESRLREALGDLVTFHDRQGDVVSASGAAMALTRRPAPALLGTGLFAQVHIPDRPAYLKALSDAASGLGPVTTQFRLVVTPERGPARLVWVEMRAHAAKRAEDRAPVVAVTRDASADRTHAEELEAARLEAVQAAEMKGRFLATVSHELRTPLNAIIGFSELLSADHPFVMAEERRKEYATIIKNSGHHLLEVVNTLLDMSKIESGNFSVAPEPFNLGELANGCCDLMALKAQEGQVRLERQIAPDLPELVADRRACRQILINLLSNAVKFTPAGGAVTLSVRRDGDRVVLSVADDGIGIREADLPRLGDPFFQAGDLHRRPHEGTGLGLSVVRGLVGLHHGTMAIESGPGAGTVVTITLPLAGQVETRQIRPVAVQTTARIPARPAERRSA</sequence>
<evidence type="ECO:0000313" key="9">
    <source>
        <dbReference type="EMBL" id="NNM72667.1"/>
    </source>
</evidence>
<evidence type="ECO:0000256" key="2">
    <source>
        <dbReference type="ARBA" id="ARBA00012438"/>
    </source>
</evidence>
<dbReference type="RefSeq" id="WP_171218119.1">
    <property type="nucleotide sequence ID" value="NZ_JABEPP010000002.1"/>
</dbReference>
<evidence type="ECO:0000256" key="1">
    <source>
        <dbReference type="ARBA" id="ARBA00000085"/>
    </source>
</evidence>
<dbReference type="PANTHER" id="PTHR43711:SF26">
    <property type="entry name" value="SENSOR HISTIDINE KINASE RCSC"/>
    <property type="match status" value="1"/>
</dbReference>
<reference evidence="9 10" key="1">
    <citation type="submission" date="2020-04" db="EMBL/GenBank/DDBJ databases">
        <title>Enterovirga sp. isolate from soil.</title>
        <authorList>
            <person name="Chea S."/>
            <person name="Kim D.-U."/>
        </authorList>
    </citation>
    <scope>NUCLEOTIDE SEQUENCE [LARGE SCALE GENOMIC DNA]</scope>
    <source>
        <strain evidence="9 10">DB1703</strain>
    </source>
</reference>
<dbReference type="SMART" id="SM00388">
    <property type="entry name" value="HisKA"/>
    <property type="match status" value="1"/>
</dbReference>
<dbReference type="EC" id="2.7.13.3" evidence="2"/>
<dbReference type="PROSITE" id="PS50109">
    <property type="entry name" value="HIS_KIN"/>
    <property type="match status" value="1"/>
</dbReference>
<accession>A0A849I9I9</accession>
<dbReference type="Pfam" id="PF02518">
    <property type="entry name" value="HATPase_c"/>
    <property type="match status" value="1"/>
</dbReference>
<dbReference type="CDD" id="cd16922">
    <property type="entry name" value="HATPase_EvgS-ArcB-TorS-like"/>
    <property type="match status" value="1"/>
</dbReference>
<keyword evidence="3" id="KW-0597">Phosphoprotein</keyword>
<dbReference type="InterPro" id="IPR036890">
    <property type="entry name" value="HATPase_C_sf"/>
</dbReference>
<dbReference type="EMBL" id="JABEPP010000002">
    <property type="protein sequence ID" value="NNM72667.1"/>
    <property type="molecule type" value="Genomic_DNA"/>
</dbReference>
<dbReference type="Proteomes" id="UP000564885">
    <property type="component" value="Unassembled WGS sequence"/>
</dbReference>
<dbReference type="Gene3D" id="3.30.450.20">
    <property type="entry name" value="PAS domain"/>
    <property type="match status" value="1"/>
</dbReference>
<feature type="transmembrane region" description="Helical" evidence="7">
    <location>
        <begin position="135"/>
        <end position="158"/>
    </location>
</feature>
<evidence type="ECO:0000256" key="3">
    <source>
        <dbReference type="ARBA" id="ARBA00022553"/>
    </source>
</evidence>
<evidence type="ECO:0000256" key="5">
    <source>
        <dbReference type="ARBA" id="ARBA00022777"/>
    </source>
</evidence>
<dbReference type="AlphaFoldDB" id="A0A849I9I9"/>
<dbReference type="Gene3D" id="3.30.565.10">
    <property type="entry name" value="Histidine kinase-like ATPase, C-terminal domain"/>
    <property type="match status" value="1"/>
</dbReference>
<dbReference type="SUPFAM" id="SSF47384">
    <property type="entry name" value="Homodimeric domain of signal transducing histidine kinase"/>
    <property type="match status" value="1"/>
</dbReference>
<dbReference type="InterPro" id="IPR003594">
    <property type="entry name" value="HATPase_dom"/>
</dbReference>
<dbReference type="InterPro" id="IPR003661">
    <property type="entry name" value="HisK_dim/P_dom"/>
</dbReference>
<organism evidence="9 10">
    <name type="scientific">Enterovirga aerilata</name>
    <dbReference type="NCBI Taxonomy" id="2730920"/>
    <lineage>
        <taxon>Bacteria</taxon>
        <taxon>Pseudomonadati</taxon>
        <taxon>Pseudomonadota</taxon>
        <taxon>Alphaproteobacteria</taxon>
        <taxon>Hyphomicrobiales</taxon>
        <taxon>Methylobacteriaceae</taxon>
        <taxon>Enterovirga</taxon>
    </lineage>
</organism>
<keyword evidence="5 9" id="KW-0418">Kinase</keyword>
<keyword evidence="7" id="KW-0812">Transmembrane</keyword>
<dbReference type="InterPro" id="IPR035965">
    <property type="entry name" value="PAS-like_dom_sf"/>
</dbReference>
<dbReference type="CDD" id="cd00082">
    <property type="entry name" value="HisKA"/>
    <property type="match status" value="1"/>
</dbReference>
<evidence type="ECO:0000256" key="7">
    <source>
        <dbReference type="SAM" id="Phobius"/>
    </source>
</evidence>
<proteinExistence type="predicted"/>
<dbReference type="InterPro" id="IPR004358">
    <property type="entry name" value="Sig_transdc_His_kin-like_C"/>
</dbReference>
<evidence type="ECO:0000256" key="6">
    <source>
        <dbReference type="ARBA" id="ARBA00023012"/>
    </source>
</evidence>
<protein>
    <recommendedName>
        <fullName evidence="2">histidine kinase</fullName>
        <ecNumber evidence="2">2.7.13.3</ecNumber>
    </recommendedName>
</protein>
<dbReference type="SUPFAM" id="SSF55785">
    <property type="entry name" value="PYP-like sensor domain (PAS domain)"/>
    <property type="match status" value="1"/>
</dbReference>
<dbReference type="Pfam" id="PF00512">
    <property type="entry name" value="HisKA"/>
    <property type="match status" value="1"/>
</dbReference>
<dbReference type="Gene3D" id="1.10.287.130">
    <property type="match status" value="1"/>
</dbReference>
<dbReference type="SUPFAM" id="SSF55874">
    <property type="entry name" value="ATPase domain of HSP90 chaperone/DNA topoisomerase II/histidine kinase"/>
    <property type="match status" value="1"/>
</dbReference>
<dbReference type="PRINTS" id="PR00344">
    <property type="entry name" value="BCTRLSENSOR"/>
</dbReference>
<dbReference type="InterPro" id="IPR000014">
    <property type="entry name" value="PAS"/>
</dbReference>
<dbReference type="PANTHER" id="PTHR43711">
    <property type="entry name" value="TWO-COMPONENT HISTIDINE KINASE"/>
    <property type="match status" value="1"/>
</dbReference>
<keyword evidence="6" id="KW-0902">Two-component regulatory system</keyword>
<dbReference type="FunFam" id="3.30.565.10:FF:000006">
    <property type="entry name" value="Sensor histidine kinase WalK"/>
    <property type="match status" value="1"/>
</dbReference>
<dbReference type="SMART" id="SM00091">
    <property type="entry name" value="PAS"/>
    <property type="match status" value="1"/>
</dbReference>
<evidence type="ECO:0000313" key="10">
    <source>
        <dbReference type="Proteomes" id="UP000564885"/>
    </source>
</evidence>
<dbReference type="InterPro" id="IPR036097">
    <property type="entry name" value="HisK_dim/P_sf"/>
</dbReference>
<dbReference type="InterPro" id="IPR005467">
    <property type="entry name" value="His_kinase_dom"/>
</dbReference>
<keyword evidence="7" id="KW-1133">Transmembrane helix</keyword>
<dbReference type="GO" id="GO:0000155">
    <property type="term" value="F:phosphorelay sensor kinase activity"/>
    <property type="evidence" value="ECO:0007669"/>
    <property type="project" value="InterPro"/>
</dbReference>
<name>A0A849I9I9_9HYPH</name>
<dbReference type="SMART" id="SM00387">
    <property type="entry name" value="HATPase_c"/>
    <property type="match status" value="1"/>
</dbReference>
<keyword evidence="4" id="KW-0808">Transferase</keyword>
<keyword evidence="7" id="KW-0472">Membrane</keyword>
<evidence type="ECO:0000259" key="8">
    <source>
        <dbReference type="PROSITE" id="PS50109"/>
    </source>
</evidence>
<keyword evidence="10" id="KW-1185">Reference proteome</keyword>
<dbReference type="CDD" id="cd00130">
    <property type="entry name" value="PAS"/>
    <property type="match status" value="1"/>
</dbReference>
<feature type="transmembrane region" description="Helical" evidence="7">
    <location>
        <begin position="63"/>
        <end position="83"/>
    </location>
</feature>
<evidence type="ECO:0000256" key="4">
    <source>
        <dbReference type="ARBA" id="ARBA00022679"/>
    </source>
</evidence>
<dbReference type="InterPro" id="IPR050736">
    <property type="entry name" value="Sensor_HK_Regulatory"/>
</dbReference>
<gene>
    <name evidence="9" type="ORF">HJG44_09760</name>
</gene>
<comment type="caution">
    <text evidence="9">The sequence shown here is derived from an EMBL/GenBank/DDBJ whole genome shotgun (WGS) entry which is preliminary data.</text>
</comment>
<feature type="transmembrane region" description="Helical" evidence="7">
    <location>
        <begin position="89"/>
        <end position="114"/>
    </location>
</feature>
<comment type="catalytic activity">
    <reaction evidence="1">
        <text>ATP + protein L-histidine = ADP + protein N-phospho-L-histidine.</text>
        <dbReference type="EC" id="2.7.13.3"/>
    </reaction>
</comment>
<feature type="domain" description="Histidine kinase" evidence="8">
    <location>
        <begin position="346"/>
        <end position="566"/>
    </location>
</feature>
<feature type="transmembrane region" description="Helical" evidence="7">
    <location>
        <begin position="164"/>
        <end position="180"/>
    </location>
</feature>